<organism evidence="2">
    <name type="scientific">marine sediment metagenome</name>
    <dbReference type="NCBI Taxonomy" id="412755"/>
    <lineage>
        <taxon>unclassified sequences</taxon>
        <taxon>metagenomes</taxon>
        <taxon>ecological metagenomes</taxon>
    </lineage>
</organism>
<keyword evidence="1" id="KW-0812">Transmembrane</keyword>
<feature type="transmembrane region" description="Helical" evidence="1">
    <location>
        <begin position="6"/>
        <end position="26"/>
    </location>
</feature>
<evidence type="ECO:0000256" key="1">
    <source>
        <dbReference type="SAM" id="Phobius"/>
    </source>
</evidence>
<keyword evidence="1" id="KW-1133">Transmembrane helix</keyword>
<comment type="caution">
    <text evidence="2">The sequence shown here is derived from an EMBL/GenBank/DDBJ whole genome shotgun (WGS) entry which is preliminary data.</text>
</comment>
<reference evidence="2" key="1">
    <citation type="journal article" date="2014" name="Front. Microbiol.">
        <title>High frequency of phylogenetically diverse reductive dehalogenase-homologous genes in deep subseafloor sedimentary metagenomes.</title>
        <authorList>
            <person name="Kawai M."/>
            <person name="Futagami T."/>
            <person name="Toyoda A."/>
            <person name="Takaki Y."/>
            <person name="Nishi S."/>
            <person name="Hori S."/>
            <person name="Arai W."/>
            <person name="Tsubouchi T."/>
            <person name="Morono Y."/>
            <person name="Uchiyama I."/>
            <person name="Ito T."/>
            <person name="Fujiyama A."/>
            <person name="Inagaki F."/>
            <person name="Takami H."/>
        </authorList>
    </citation>
    <scope>NUCLEOTIDE SEQUENCE</scope>
    <source>
        <strain evidence="2">Expedition CK06-06</strain>
    </source>
</reference>
<feature type="non-terminal residue" evidence="2">
    <location>
        <position position="1"/>
    </location>
</feature>
<dbReference type="AlphaFoldDB" id="X1NFL1"/>
<evidence type="ECO:0000313" key="2">
    <source>
        <dbReference type="EMBL" id="GAI25585.1"/>
    </source>
</evidence>
<gene>
    <name evidence="2" type="ORF">S06H3_30009</name>
</gene>
<accession>X1NFL1</accession>
<dbReference type="EMBL" id="BARV01017637">
    <property type="protein sequence ID" value="GAI25585.1"/>
    <property type="molecule type" value="Genomic_DNA"/>
</dbReference>
<name>X1NFL1_9ZZZZ</name>
<proteinExistence type="predicted"/>
<protein>
    <submittedName>
        <fullName evidence="2">Uncharacterized protein</fullName>
    </submittedName>
</protein>
<sequence>YPQQALLWNELLVAALLWTAVSYYHFVRAYNNKPGGIGLYLGYTCVLAEIGIR</sequence>
<keyword evidence="1" id="KW-0472">Membrane</keyword>